<proteinExistence type="predicted"/>
<dbReference type="PANTHER" id="PTHR21581:SF6">
    <property type="entry name" value="TRAFFICKING PROTEIN PARTICLE COMPLEX SUBUNIT 12"/>
    <property type="match status" value="1"/>
</dbReference>
<gene>
    <name evidence="2" type="ORF">L227DRAFT_571771</name>
</gene>
<feature type="compositionally biased region" description="Polar residues" evidence="1">
    <location>
        <begin position="133"/>
        <end position="142"/>
    </location>
</feature>
<feature type="compositionally biased region" description="Acidic residues" evidence="1">
    <location>
        <begin position="403"/>
        <end position="413"/>
    </location>
</feature>
<feature type="region of interest" description="Disordered" evidence="1">
    <location>
        <begin position="1"/>
        <end position="35"/>
    </location>
</feature>
<dbReference type="GO" id="GO:0030008">
    <property type="term" value="C:TRAPP complex"/>
    <property type="evidence" value="ECO:0007669"/>
    <property type="project" value="TreeGrafter"/>
</dbReference>
<feature type="compositionally biased region" description="Low complexity" evidence="1">
    <location>
        <begin position="1"/>
        <end position="31"/>
    </location>
</feature>
<feature type="region of interest" description="Disordered" evidence="1">
    <location>
        <begin position="109"/>
        <end position="170"/>
    </location>
</feature>
<evidence type="ECO:0000313" key="3">
    <source>
        <dbReference type="Proteomes" id="UP000313359"/>
    </source>
</evidence>
<dbReference type="GO" id="GO:0005794">
    <property type="term" value="C:Golgi apparatus"/>
    <property type="evidence" value="ECO:0007669"/>
    <property type="project" value="TreeGrafter"/>
</dbReference>
<dbReference type="AlphaFoldDB" id="A0A5C2SKM9"/>
<dbReference type="InterPro" id="IPR019734">
    <property type="entry name" value="TPR_rpt"/>
</dbReference>
<dbReference type="OrthoDB" id="428342at2759"/>
<organism evidence="2 3">
    <name type="scientific">Lentinus tigrinus ALCF2SS1-6</name>
    <dbReference type="NCBI Taxonomy" id="1328759"/>
    <lineage>
        <taxon>Eukaryota</taxon>
        <taxon>Fungi</taxon>
        <taxon>Dikarya</taxon>
        <taxon>Basidiomycota</taxon>
        <taxon>Agaricomycotina</taxon>
        <taxon>Agaricomycetes</taxon>
        <taxon>Polyporales</taxon>
        <taxon>Polyporaceae</taxon>
        <taxon>Lentinus</taxon>
    </lineage>
</organism>
<feature type="compositionally biased region" description="Low complexity" evidence="1">
    <location>
        <begin position="414"/>
        <end position="427"/>
    </location>
</feature>
<dbReference type="SMART" id="SM00028">
    <property type="entry name" value="TPR"/>
    <property type="match status" value="2"/>
</dbReference>
<feature type="compositionally biased region" description="Low complexity" evidence="1">
    <location>
        <begin position="113"/>
        <end position="128"/>
    </location>
</feature>
<feature type="region of interest" description="Disordered" evidence="1">
    <location>
        <begin position="325"/>
        <end position="351"/>
    </location>
</feature>
<feature type="region of interest" description="Disordered" evidence="1">
    <location>
        <begin position="48"/>
        <end position="77"/>
    </location>
</feature>
<dbReference type="InterPro" id="IPR011990">
    <property type="entry name" value="TPR-like_helical_dom_sf"/>
</dbReference>
<dbReference type="PANTHER" id="PTHR21581">
    <property type="entry name" value="D-ALANYL-D-ALANINE CARBOXYPEPTIDASE"/>
    <property type="match status" value="1"/>
</dbReference>
<evidence type="ECO:0000313" key="2">
    <source>
        <dbReference type="EMBL" id="RPD64201.1"/>
    </source>
</evidence>
<accession>A0A5C2SKM9</accession>
<name>A0A5C2SKM9_9APHY</name>
<dbReference type="Gene3D" id="1.25.40.10">
    <property type="entry name" value="Tetratricopeptide repeat domain"/>
    <property type="match status" value="1"/>
</dbReference>
<dbReference type="Pfam" id="PF14559">
    <property type="entry name" value="TPR_19"/>
    <property type="match status" value="1"/>
</dbReference>
<keyword evidence="3" id="KW-1185">Reference proteome</keyword>
<reference evidence="2" key="1">
    <citation type="journal article" date="2018" name="Genome Biol. Evol.">
        <title>Genomics and development of Lentinus tigrinus, a white-rot wood-decaying mushroom with dimorphic fruiting bodies.</title>
        <authorList>
            <person name="Wu B."/>
            <person name="Xu Z."/>
            <person name="Knudson A."/>
            <person name="Carlson A."/>
            <person name="Chen N."/>
            <person name="Kovaka S."/>
            <person name="LaButti K."/>
            <person name="Lipzen A."/>
            <person name="Pennachio C."/>
            <person name="Riley R."/>
            <person name="Schakwitz W."/>
            <person name="Umezawa K."/>
            <person name="Ohm R.A."/>
            <person name="Grigoriev I.V."/>
            <person name="Nagy L.G."/>
            <person name="Gibbons J."/>
            <person name="Hibbett D."/>
        </authorList>
    </citation>
    <scope>NUCLEOTIDE SEQUENCE [LARGE SCALE GENOMIC DNA]</scope>
    <source>
        <strain evidence="2">ALCF2SS1-6</strain>
    </source>
</reference>
<protein>
    <submittedName>
        <fullName evidence="2">Uncharacterized protein</fullName>
    </submittedName>
</protein>
<feature type="region of interest" description="Disordered" evidence="1">
    <location>
        <begin position="374"/>
        <end position="460"/>
    </location>
</feature>
<dbReference type="Proteomes" id="UP000313359">
    <property type="component" value="Unassembled WGS sequence"/>
</dbReference>
<sequence>MPLLHRSPTSSPRRPSTAATTTTTAATQTSPKGVKRIVSGLKRRISHISLKGHRRTESEDAHPSPLVSDVVPDDHQPIPLPITPLSHSAAAFVRTRAISEGGLGKHFNDFEDSSSSSSSHYRSSSAESAGHQVDTSSSTSSRGDIPDQDRRSVSGLSARFPPPESLTAPLETSVLPLNESLPTIVQRQSVSTFGSLTAPPLLLVELEEPSSIPAESLIAEASPAIDPRKISLPPLEPWEIPLPSPEPHEVPLPPLEPCDIALPGEDEDVDDFEPALEPVIVQAPSLAFGILALTAGLNEGAGESYQIPLPSTLQLWDVPLSEEDLELPPFDEPLEFEPTTPDSPRILPMDPLGVSQTELTADAAQGATLDSQLSASMEVPRETPLVSPPEPVGEPEVPNPFIEDPDTSSDESSADSAHSAEIALAPPATVPTPRTPDFNKSVPPTPVVAAAASDDEDEEDVPELYLPGLTLPTMFLPIPNTDPLSTLLTKYIPPEKRPPRDLTGDYTRAGGELHPLVMTNSWRAIARQARDRIVEADPEDVSFILSLWYLRLSSLARMRLFNQTSAECTNLFTVLHAIEAPEKRAFLFDRVLPFELEVLYAKLKYWAADHMGYLDALAALLHRCKTKARAAKTDPAAAAMWTERGSRVSLIIASQLIEMKDYAAAARILEPLCVQNGNVTSPALRSAVARVYLQGGYIAMAAKHLAAVAEDPTADPAQKIMNAALFASAEGDWERASNELQKVIAADPENFVAVNNLAVALLNQGRLQEGIEVLENALRTSPATIVTAEPFLFNLSTLYELKSAAGADKKRDLLVEVAKWAGDGLRTTCLKMPTN</sequence>
<evidence type="ECO:0000256" key="1">
    <source>
        <dbReference type="SAM" id="MobiDB-lite"/>
    </source>
</evidence>
<dbReference type="STRING" id="1328759.A0A5C2SKM9"/>
<dbReference type="SUPFAM" id="SSF48452">
    <property type="entry name" value="TPR-like"/>
    <property type="match status" value="1"/>
</dbReference>
<dbReference type="EMBL" id="ML122254">
    <property type="protein sequence ID" value="RPD64201.1"/>
    <property type="molecule type" value="Genomic_DNA"/>
</dbReference>